<gene>
    <name evidence="2" type="ORF">Lisr_2636</name>
</gene>
<dbReference type="SUPFAM" id="SSF51905">
    <property type="entry name" value="FAD/NAD(P)-binding domain"/>
    <property type="match status" value="1"/>
</dbReference>
<evidence type="ECO:0000313" key="3">
    <source>
        <dbReference type="Proteomes" id="UP000054761"/>
    </source>
</evidence>
<protein>
    <submittedName>
        <fullName evidence="2">FAD-dependent oxidoreductase</fullName>
    </submittedName>
</protein>
<dbReference type="AlphaFoldDB" id="A0A0W0V2Q7"/>
<dbReference type="PRINTS" id="PR00420">
    <property type="entry name" value="RNGMNOXGNASE"/>
</dbReference>
<evidence type="ECO:0000313" key="2">
    <source>
        <dbReference type="EMBL" id="KTD14408.1"/>
    </source>
</evidence>
<keyword evidence="1" id="KW-0175">Coiled coil</keyword>
<dbReference type="PATRIC" id="fig|454.4.peg.2893"/>
<evidence type="ECO:0000256" key="1">
    <source>
        <dbReference type="SAM" id="Coils"/>
    </source>
</evidence>
<reference evidence="2 3" key="1">
    <citation type="submission" date="2015-11" db="EMBL/GenBank/DDBJ databases">
        <title>Genomic analysis of 38 Legionella species identifies large and diverse effector repertoires.</title>
        <authorList>
            <person name="Burstein D."/>
            <person name="Amaro F."/>
            <person name="Zusman T."/>
            <person name="Lifshitz Z."/>
            <person name="Cohen O."/>
            <person name="Gilbert J.A."/>
            <person name="Pupko T."/>
            <person name="Shuman H.A."/>
            <person name="Segal G."/>
        </authorList>
    </citation>
    <scope>NUCLEOTIDE SEQUENCE [LARGE SCALE GENOMIC DNA]</scope>
    <source>
        <strain evidence="2 3">Bercovier 4</strain>
    </source>
</reference>
<feature type="coiled-coil region" evidence="1">
    <location>
        <begin position="109"/>
        <end position="165"/>
    </location>
</feature>
<dbReference type="InterPro" id="IPR036188">
    <property type="entry name" value="FAD/NAD-bd_sf"/>
</dbReference>
<dbReference type="EMBL" id="LNYH01000149">
    <property type="protein sequence ID" value="KTD14408.1"/>
    <property type="molecule type" value="Genomic_DNA"/>
</dbReference>
<dbReference type="Proteomes" id="UP000054761">
    <property type="component" value="Unassembled WGS sequence"/>
</dbReference>
<comment type="caution">
    <text evidence="2">The sequence shown here is derived from an EMBL/GenBank/DDBJ whole genome shotgun (WGS) entry which is preliminary data.</text>
</comment>
<dbReference type="Gene3D" id="3.50.50.60">
    <property type="entry name" value="FAD/NAD(P)-binding domain"/>
    <property type="match status" value="1"/>
</dbReference>
<organism evidence="2 3">
    <name type="scientific">Legionella israelensis</name>
    <dbReference type="NCBI Taxonomy" id="454"/>
    <lineage>
        <taxon>Bacteria</taxon>
        <taxon>Pseudomonadati</taxon>
        <taxon>Pseudomonadota</taxon>
        <taxon>Gammaproteobacteria</taxon>
        <taxon>Legionellales</taxon>
        <taxon>Legionellaceae</taxon>
        <taxon>Legionella</taxon>
    </lineage>
</organism>
<dbReference type="STRING" id="454.Lisr_2636"/>
<accession>A0A0W0V2Q7</accession>
<keyword evidence="3" id="KW-1185">Reference proteome</keyword>
<dbReference type="RefSeq" id="WP_058502904.1">
    <property type="nucleotide sequence ID" value="NZ_CAAAJA010000051.1"/>
</dbReference>
<proteinExistence type="predicted"/>
<sequence>MERKEEISSKVIKVCIVGAGPGGLAMAMSLLEEAKKHPSKQFEIHIIEKRDFDFKRRQKLIIIPYRQAPYTSYLKSIGESLRWDDFCQKAFDPEHQLTVDDSGHLLRFNKEMKKELNEQQKFLRRVLRQPEVNTPFFKSPKNFSIKTLQKALKEYLERAEVRNAKIDWHPETVVEKINVSGSSISVTETKTNHMQALSFDYLIVCEGERREVVNLINKEMNAEDKFKYQALGKKSYHMAVRLTVKSATDGDYRKFLKEQRKLYEEEEGSIYEAAEALGWHSSGYDDPVYILDTNLYKESLDDKRWRPRLFVASEIPESLYDIQDEQERRKKILEWSTIFASRLMRIPRDCFEIDTKEEDTHHKLNAVAFISDIHYVDNPIRQLSSGSYILLIGDCAMSAHYPLGFSSTIAMNEARIAAKCMVDDKAEIEDCFHPLNNNYQAYVTMFKKMLGPRPLAADNLKAEIRV</sequence>
<name>A0A0W0V2Q7_9GAMM</name>